<evidence type="ECO:0000256" key="8">
    <source>
        <dbReference type="SAM" id="Coils"/>
    </source>
</evidence>
<protein>
    <submittedName>
        <fullName evidence="10">TolC family protein</fullName>
    </submittedName>
</protein>
<dbReference type="PANTHER" id="PTHR30026:SF5">
    <property type="entry name" value="ABC-TYPE EFFLUX SYSTEM SECRETIN COMPONENT"/>
    <property type="match status" value="1"/>
</dbReference>
<dbReference type="EMBL" id="CP036282">
    <property type="protein sequence ID" value="QDL56592.1"/>
    <property type="molecule type" value="Genomic_DNA"/>
</dbReference>
<evidence type="ECO:0000313" key="11">
    <source>
        <dbReference type="Proteomes" id="UP000317365"/>
    </source>
</evidence>
<evidence type="ECO:0000256" key="3">
    <source>
        <dbReference type="ARBA" id="ARBA00022448"/>
    </source>
</evidence>
<dbReference type="KEGG" id="rhg:EXZ61_00310"/>
<dbReference type="InterPro" id="IPR051906">
    <property type="entry name" value="TolC-like"/>
</dbReference>
<keyword evidence="8" id="KW-0175">Coiled coil</keyword>
<keyword evidence="7" id="KW-0998">Cell outer membrane</keyword>
<reference evidence="11" key="2">
    <citation type="journal article" date="2020" name="Int. J. Syst. Evol. Microbiol.">
        <title>Genomic insights into a novel species Rhodoferax aquaticus sp. nov., isolated from freshwater.</title>
        <authorList>
            <person name="Li T."/>
            <person name="Zhuo Y."/>
            <person name="Jin C.Z."/>
            <person name="Wu X."/>
            <person name="Ko S.R."/>
            <person name="Jin F.J."/>
            <person name="Ahn C.Y."/>
            <person name="Oh H.M."/>
            <person name="Lee H.G."/>
            <person name="Jin L."/>
        </authorList>
    </citation>
    <scope>NUCLEOTIDE SEQUENCE [LARGE SCALE GENOMIC DNA]</scope>
    <source>
        <strain evidence="11">Gr-4</strain>
    </source>
</reference>
<dbReference type="GO" id="GO:1990281">
    <property type="term" value="C:efflux pump complex"/>
    <property type="evidence" value="ECO:0007669"/>
    <property type="project" value="TreeGrafter"/>
</dbReference>
<dbReference type="SUPFAM" id="SSF56954">
    <property type="entry name" value="Outer membrane efflux proteins (OEP)"/>
    <property type="match status" value="1"/>
</dbReference>
<dbReference type="GO" id="GO:0015562">
    <property type="term" value="F:efflux transmembrane transporter activity"/>
    <property type="evidence" value="ECO:0007669"/>
    <property type="project" value="InterPro"/>
</dbReference>
<keyword evidence="11" id="KW-1185">Reference proteome</keyword>
<evidence type="ECO:0000256" key="4">
    <source>
        <dbReference type="ARBA" id="ARBA00022452"/>
    </source>
</evidence>
<feature type="signal peptide" evidence="9">
    <location>
        <begin position="1"/>
        <end position="22"/>
    </location>
</feature>
<dbReference type="GO" id="GO:0009279">
    <property type="term" value="C:cell outer membrane"/>
    <property type="evidence" value="ECO:0007669"/>
    <property type="project" value="UniProtKB-SubCell"/>
</dbReference>
<name>A0A515EV93_9BURK</name>
<dbReference type="Proteomes" id="UP000317365">
    <property type="component" value="Chromosome"/>
</dbReference>
<dbReference type="Gene3D" id="1.20.1600.10">
    <property type="entry name" value="Outer membrane efflux proteins (OEP)"/>
    <property type="match status" value="1"/>
</dbReference>
<reference evidence="11" key="1">
    <citation type="submission" date="2019-02" db="EMBL/GenBank/DDBJ databases">
        <title>Complete genome sequence of Rhodoferax sp. Gr-4.</title>
        <authorList>
            <person name="Jin L."/>
        </authorList>
    </citation>
    <scope>NUCLEOTIDE SEQUENCE [LARGE SCALE GENOMIC DNA]</scope>
    <source>
        <strain evidence="11">Gr-4</strain>
    </source>
</reference>
<evidence type="ECO:0000256" key="1">
    <source>
        <dbReference type="ARBA" id="ARBA00004442"/>
    </source>
</evidence>
<dbReference type="GO" id="GO:0015288">
    <property type="term" value="F:porin activity"/>
    <property type="evidence" value="ECO:0007669"/>
    <property type="project" value="TreeGrafter"/>
</dbReference>
<evidence type="ECO:0000256" key="5">
    <source>
        <dbReference type="ARBA" id="ARBA00022692"/>
    </source>
</evidence>
<proteinExistence type="inferred from homology"/>
<keyword evidence="5" id="KW-0812">Transmembrane</keyword>
<evidence type="ECO:0000256" key="6">
    <source>
        <dbReference type="ARBA" id="ARBA00023136"/>
    </source>
</evidence>
<evidence type="ECO:0000256" key="7">
    <source>
        <dbReference type="ARBA" id="ARBA00023237"/>
    </source>
</evidence>
<dbReference type="InterPro" id="IPR003423">
    <property type="entry name" value="OMP_efflux"/>
</dbReference>
<dbReference type="PANTHER" id="PTHR30026">
    <property type="entry name" value="OUTER MEMBRANE PROTEIN TOLC"/>
    <property type="match status" value="1"/>
</dbReference>
<dbReference type="AlphaFoldDB" id="A0A515EV93"/>
<dbReference type="Pfam" id="PF02321">
    <property type="entry name" value="OEP"/>
    <property type="match status" value="1"/>
</dbReference>
<feature type="chain" id="PRO_5021912231" evidence="9">
    <location>
        <begin position="23"/>
        <end position="468"/>
    </location>
</feature>
<organism evidence="10 11">
    <name type="scientific">Rhodoferax aquaticus</name>
    <dbReference type="NCBI Taxonomy" id="2527691"/>
    <lineage>
        <taxon>Bacteria</taxon>
        <taxon>Pseudomonadati</taxon>
        <taxon>Pseudomonadota</taxon>
        <taxon>Betaproteobacteria</taxon>
        <taxon>Burkholderiales</taxon>
        <taxon>Comamonadaceae</taxon>
        <taxon>Rhodoferax</taxon>
    </lineage>
</organism>
<evidence type="ECO:0000313" key="10">
    <source>
        <dbReference type="EMBL" id="QDL56592.1"/>
    </source>
</evidence>
<keyword evidence="6" id="KW-0472">Membrane</keyword>
<comment type="subcellular location">
    <subcellularLocation>
        <location evidence="1">Cell outer membrane</location>
    </subcellularLocation>
</comment>
<sequence>MPFALRSTLAAALSSWALVALAQTPAADNLSYDAAWSLVKANSDKLAAAQAAVDHKTLQGQGLSGLGGPSVAVSGAAYHYSASLDVSLDPINRGLAQATQMLPPPLQRLPIPANPFPSNYTYKKEDSNTTASVSATWPLYMGGASDAVRGLVNAQAQEAQADALRTRDELATLLVQRYFGAQLATKAARLRQAAFANVEKHDQSAERMLSAGVMARVERLQVRAALEEARRNAQKAQDDAELATIALARTLRAQGPVPQAATPLFLNSQPLPGLEGFIDAALRQHPGLAKVAAKKAQAERLHDGEDALRKPQVFAFGQHQLKEKNADWVAGVGVRWSLWDTMDRTSLSAATQQLVVQAERSDAQARSDIALLVERNWRLVDQARRQYLAQQPSVDLAQEVLRLRTAALAQGTGTALELLDAETQFAKVHTERAQTAYDYAVALAQLLESCGLSEDMGAYVARADIRVE</sequence>
<gene>
    <name evidence="10" type="ORF">EXZ61_00310</name>
</gene>
<feature type="coiled-coil region" evidence="8">
    <location>
        <begin position="217"/>
        <end position="246"/>
    </location>
</feature>
<comment type="similarity">
    <text evidence="2">Belongs to the outer membrane factor (OMF) (TC 1.B.17) family.</text>
</comment>
<accession>A0A515EV93</accession>
<evidence type="ECO:0000256" key="9">
    <source>
        <dbReference type="SAM" id="SignalP"/>
    </source>
</evidence>
<keyword evidence="9" id="KW-0732">Signal</keyword>
<keyword evidence="4" id="KW-1134">Transmembrane beta strand</keyword>
<evidence type="ECO:0000256" key="2">
    <source>
        <dbReference type="ARBA" id="ARBA00007613"/>
    </source>
</evidence>
<keyword evidence="3" id="KW-0813">Transport</keyword>